<organism evidence="1 2">
    <name type="scientific">Trichonephila clavipes</name>
    <name type="common">Golden silk orbweaver</name>
    <name type="synonym">Nephila clavipes</name>
    <dbReference type="NCBI Taxonomy" id="2585209"/>
    <lineage>
        <taxon>Eukaryota</taxon>
        <taxon>Metazoa</taxon>
        <taxon>Ecdysozoa</taxon>
        <taxon>Arthropoda</taxon>
        <taxon>Chelicerata</taxon>
        <taxon>Arachnida</taxon>
        <taxon>Araneae</taxon>
        <taxon>Araneomorphae</taxon>
        <taxon>Entelegynae</taxon>
        <taxon>Araneoidea</taxon>
        <taxon>Nephilidae</taxon>
        <taxon>Trichonephila</taxon>
    </lineage>
</organism>
<accession>A0A8X6RC28</accession>
<dbReference type="Proteomes" id="UP000887159">
    <property type="component" value="Unassembled WGS sequence"/>
</dbReference>
<keyword evidence="2" id="KW-1185">Reference proteome</keyword>
<name>A0A8X6RC28_TRICX</name>
<proteinExistence type="predicted"/>
<sequence>MNATRHLSRRYSSNNRFVAVRCVTLVPTKARISTSNAPQYSPAMQRIRRSSLSVVMTPSDAWLDHSSLKIVLSLNCYCHQSCAESIFLVRGTTPNGGVVEWVLRAEHVMDSTIPNGIQPGAFVWFEKTQGPLMKVLPVPGWQSMKQLSVRVHFLRCSGLLDDWSVEGVLSLVFV</sequence>
<evidence type="ECO:0000313" key="1">
    <source>
        <dbReference type="EMBL" id="GFX89782.1"/>
    </source>
</evidence>
<reference evidence="1" key="1">
    <citation type="submission" date="2020-08" db="EMBL/GenBank/DDBJ databases">
        <title>Multicomponent nature underlies the extraordinary mechanical properties of spider dragline silk.</title>
        <authorList>
            <person name="Kono N."/>
            <person name="Nakamura H."/>
            <person name="Mori M."/>
            <person name="Yoshida Y."/>
            <person name="Ohtoshi R."/>
            <person name="Malay A.D."/>
            <person name="Moran D.A.P."/>
            <person name="Tomita M."/>
            <person name="Numata K."/>
            <person name="Arakawa K."/>
        </authorList>
    </citation>
    <scope>NUCLEOTIDE SEQUENCE</scope>
</reference>
<evidence type="ECO:0000313" key="2">
    <source>
        <dbReference type="Proteomes" id="UP000887159"/>
    </source>
</evidence>
<dbReference type="EMBL" id="BMAU01021078">
    <property type="protein sequence ID" value="GFX89782.1"/>
    <property type="molecule type" value="Genomic_DNA"/>
</dbReference>
<comment type="caution">
    <text evidence="1">The sequence shown here is derived from an EMBL/GenBank/DDBJ whole genome shotgun (WGS) entry which is preliminary data.</text>
</comment>
<gene>
    <name evidence="1" type="primary">NCL1_36562</name>
    <name evidence="1" type="ORF">TNCV_2245821</name>
</gene>
<protein>
    <submittedName>
        <fullName evidence="1">Uncharacterized protein</fullName>
    </submittedName>
</protein>
<dbReference type="AlphaFoldDB" id="A0A8X6RC28"/>